<gene>
    <name evidence="5" type="ORF">WJU22_02205</name>
</gene>
<keyword evidence="1" id="KW-0802">TPR repeat</keyword>
<dbReference type="SUPFAM" id="SSF48452">
    <property type="entry name" value="TPR-like"/>
    <property type="match status" value="2"/>
</dbReference>
<feature type="chain" id="PRO_5047157351" evidence="2">
    <location>
        <begin position="25"/>
        <end position="1257"/>
    </location>
</feature>
<dbReference type="RefSeq" id="WP_341841661.1">
    <property type="nucleotide sequence ID" value="NZ_CP149792.1"/>
</dbReference>
<dbReference type="InterPro" id="IPR011990">
    <property type="entry name" value="TPR-like_helical_dom_sf"/>
</dbReference>
<keyword evidence="2" id="KW-0732">Signal</keyword>
<dbReference type="Gene3D" id="2.60.40.3140">
    <property type="match status" value="1"/>
</dbReference>
<name>A0ABZ2Z427_9BACT</name>
<organism evidence="5 6">
    <name type="scientific">Chitinophaga caseinilytica</name>
    <dbReference type="NCBI Taxonomy" id="2267521"/>
    <lineage>
        <taxon>Bacteria</taxon>
        <taxon>Pseudomonadati</taxon>
        <taxon>Bacteroidota</taxon>
        <taxon>Chitinophagia</taxon>
        <taxon>Chitinophagales</taxon>
        <taxon>Chitinophagaceae</taxon>
        <taxon>Chitinophaga</taxon>
    </lineage>
</organism>
<reference evidence="5 6" key="1">
    <citation type="submission" date="2024-03" db="EMBL/GenBank/DDBJ databases">
        <title>Chitinophaga caseinilytica sp. nov., a casein hydrolysing bacterium isolated from forest soil.</title>
        <authorList>
            <person name="Lee D.S."/>
            <person name="Han D.M."/>
            <person name="Baek J.H."/>
            <person name="Choi D.G."/>
            <person name="Jeon J.H."/>
            <person name="Jeon C.O."/>
        </authorList>
    </citation>
    <scope>NUCLEOTIDE SEQUENCE [LARGE SCALE GENOMIC DNA]</scope>
    <source>
        <strain evidence="5 6">KACC 19118</strain>
    </source>
</reference>
<protein>
    <submittedName>
        <fullName evidence="5">DUF3857 domain-containing protein</fullName>
    </submittedName>
</protein>
<dbReference type="InterPro" id="IPR019734">
    <property type="entry name" value="TPR_rpt"/>
</dbReference>
<keyword evidence="6" id="KW-1185">Reference proteome</keyword>
<dbReference type="SMART" id="SM00028">
    <property type="entry name" value="TPR"/>
    <property type="match status" value="2"/>
</dbReference>
<evidence type="ECO:0000256" key="1">
    <source>
        <dbReference type="PROSITE-ProRule" id="PRU00339"/>
    </source>
</evidence>
<sequence>MRKKLHGCLLACLFWALAPAAAYAGDYEKAWEAILKNDFAKAKALLQKAVNQSESRNSALATLMLLENNEGFGEDIISKHNNPARRFSDPNPYWYALWFNDGVLGSYGKKDAVRLANVDYVLENPAFNGSMRAAANYFKSAHYVFSNKTALASQLYPKMGSILNWQYVGAFDNINGSGFDKPYGPITEVAKGKGFNAYNNTTIDWFTPAVESQQGWVLPFMYFNAASGIGYMQTFVESPADQEVILCLGGSGAFKLWLNDRQLIGEPEEKVTELDYWKVRCKLNKGYNRVLVQLGYTGAGARSNFLVRFTDDKFNSVAGLKSVSEPKDYRKDEATAPVKLIPHFAEAYFKDLIAKKPADLVNPLLLGCVYARNAEYDKAKAVLQPVLKKYPDCGLLLLQYYINLNGGHNTTELRELLEKLKTMLPGNYWIMNLEVDRLLEEKDYNGAVAMIDKMDKIIGRKTASTMVKRITAIAYQEKLDSMFLLLEEGHKAFPDEVQILSMLCYKASEMDRKPDLAIDMMEKYLADNYNEELYNRLIKSYMSKGELEKGEAIYRKMFDFAGYSMNPYEKISGYYFSRQQYDSAITYLEKLRSNSPYYHKAAGDIAYSYLQQNKTDKALEYFRKALALHAGMDNYRRQIRTLEGKKDVFTYFAGGDHYARIQEALKKPADTAYASSYIFDEKNVVLYADGASEREVKTAVYVRNNSGIESWKELSLPYNSVYDNMTILKAEVVKANGSKIPAETYQNQVVYAKLEPGDAIFYHYKVNSYGIGRMGREFWDDFYFSANVPTKYARYSVLCAEGVPLQYNLRNNPGFKPDIRQADEFKLYTWERSNVPAFKSEPYMPSLGDFGEVLTVSTVKSWNDISEWYSDITRMQSREDYDLNMAYSEVFPKGAAGLSATEKARRIYQYIEGNIGYSSVSFRQGAYVPQRAGKTLATRLGDCKDMSALFLAFAHKADLPANLVLVNTRNNGTQGISLPSMEFNHCIVQYQADGKDNFLELTDRYLPFGTLPQTVKMAQMLSVPYKYEKQPASLQSVSGGKSNTTLTRKVHVKIQSTDVQVNTSCEATGNLAAIFRERYLHKAPDEERETVREHAGYGFKNHVELGKYAFRNLESDSDTVHWSCDFVVKNEVVNVGDFSMLRPAFMEAVATQNIFTDEERKYPFQYWSYENTDKYVTELTIELPEGKVFDQVPGNMEEQFQGMRYGIVYEKVAPGRLKVTRTFQADTGAEIAPAAFAGMKSFFNKIVEKEQKYISFK</sequence>
<accession>A0ABZ2Z427</accession>
<dbReference type="Pfam" id="PF13174">
    <property type="entry name" value="TPR_6"/>
    <property type="match status" value="1"/>
</dbReference>
<dbReference type="InterPro" id="IPR002931">
    <property type="entry name" value="Transglutaminase-like"/>
</dbReference>
<feature type="domain" description="DUF3857" evidence="4">
    <location>
        <begin position="688"/>
        <end position="838"/>
    </location>
</feature>
<evidence type="ECO:0000313" key="6">
    <source>
        <dbReference type="Proteomes" id="UP001449657"/>
    </source>
</evidence>
<feature type="repeat" description="TPR" evidence="1">
    <location>
        <begin position="599"/>
        <end position="632"/>
    </location>
</feature>
<dbReference type="Pfam" id="PF01841">
    <property type="entry name" value="Transglut_core"/>
    <property type="match status" value="1"/>
</dbReference>
<dbReference type="Pfam" id="PF13432">
    <property type="entry name" value="TPR_16"/>
    <property type="match status" value="1"/>
</dbReference>
<dbReference type="SUPFAM" id="SSF54001">
    <property type="entry name" value="Cysteine proteinases"/>
    <property type="match status" value="1"/>
</dbReference>
<dbReference type="Gene3D" id="2.60.120.1130">
    <property type="match status" value="1"/>
</dbReference>
<dbReference type="Gene3D" id="1.25.40.10">
    <property type="entry name" value="Tetratricopeptide repeat domain"/>
    <property type="match status" value="1"/>
</dbReference>
<dbReference type="EMBL" id="CP150096">
    <property type="protein sequence ID" value="WZN46995.1"/>
    <property type="molecule type" value="Genomic_DNA"/>
</dbReference>
<feature type="domain" description="Transglutaminase-like" evidence="3">
    <location>
        <begin position="899"/>
        <end position="979"/>
    </location>
</feature>
<dbReference type="PROSITE" id="PS51375">
    <property type="entry name" value="PPR"/>
    <property type="match status" value="1"/>
</dbReference>
<dbReference type="PROSITE" id="PS50005">
    <property type="entry name" value="TPR"/>
    <property type="match status" value="1"/>
</dbReference>
<dbReference type="InterPro" id="IPR002885">
    <property type="entry name" value="PPR_rpt"/>
</dbReference>
<dbReference type="InterPro" id="IPR038765">
    <property type="entry name" value="Papain-like_cys_pep_sf"/>
</dbReference>
<feature type="signal peptide" evidence="2">
    <location>
        <begin position="1"/>
        <end position="24"/>
    </location>
</feature>
<evidence type="ECO:0000259" key="3">
    <source>
        <dbReference type="Pfam" id="PF01841"/>
    </source>
</evidence>
<evidence type="ECO:0000313" key="5">
    <source>
        <dbReference type="EMBL" id="WZN46995.1"/>
    </source>
</evidence>
<dbReference type="InterPro" id="IPR024618">
    <property type="entry name" value="DUF3857"/>
</dbReference>
<dbReference type="Proteomes" id="UP001449657">
    <property type="component" value="Chromosome"/>
</dbReference>
<proteinExistence type="predicted"/>
<dbReference type="Pfam" id="PF12969">
    <property type="entry name" value="DUF3857"/>
    <property type="match status" value="1"/>
</dbReference>
<evidence type="ECO:0000259" key="4">
    <source>
        <dbReference type="Pfam" id="PF12969"/>
    </source>
</evidence>
<evidence type="ECO:0000256" key="2">
    <source>
        <dbReference type="SAM" id="SignalP"/>
    </source>
</evidence>
<dbReference type="Gene3D" id="3.10.620.30">
    <property type="match status" value="1"/>
</dbReference>